<dbReference type="PANTHER" id="PTHR47784:SF9">
    <property type="entry name" value="ZN(II)2CYS6 TRANSCRIPTION FACTOR (EUROFUNG)"/>
    <property type="match status" value="1"/>
</dbReference>
<protein>
    <submittedName>
        <fullName evidence="6">C6 transcription factor</fullName>
    </submittedName>
</protein>
<dbReference type="InterPro" id="IPR036864">
    <property type="entry name" value="Zn2-C6_fun-type_DNA-bd_sf"/>
</dbReference>
<dbReference type="InterPro" id="IPR001138">
    <property type="entry name" value="Zn2Cys6_DnaBD"/>
</dbReference>
<feature type="domain" description="Zn(2)-C6 fungal-type" evidence="5">
    <location>
        <begin position="46"/>
        <end position="76"/>
    </location>
</feature>
<dbReference type="PROSITE" id="PS00463">
    <property type="entry name" value="ZN2_CY6_FUNGAL_1"/>
    <property type="match status" value="1"/>
</dbReference>
<sequence length="456" mass="51731">MHTVGQKIFGRFRLDSAPKRRAQPQLLVTGRPTKQSRKAHTKSRNGCSTCKRNRVKCDEARPFCGRCSKRQDVCVYEEKPSAELRVDDGLQGIVLCGQSLDNRAELERVQWRIESDLTCSLINNRLNHGSPQPFPRKTDTPATALTPNTHLAQHLARCIDTSFQSYPGCQLFHQFVLPNCAATPALMHSLLALSARQLQYFQPSCRLHERAYLFHTQVATKLLNEELTQATIAAQKLDFIFATCLVINMISFATNETIPSNSWLFMSDSASIDNDINWFMVQQGMGYLSKILNRNPNGSVWSTELDADTSCNPPFVISDGLPSYSDVGLIPQTLAEICCITADSTPENNPYCIPLVLLSRAFRIKSLGLGNLNSYLSFGPYVPQSYRFLLRQKDERALLLFMLWLMLFQEETCWWIGARTRNEYTAVSWLLSRSEDRMIREVARDPTIFIQSNPSR</sequence>
<evidence type="ECO:0000256" key="2">
    <source>
        <dbReference type="ARBA" id="ARBA00023125"/>
    </source>
</evidence>
<dbReference type="Pfam" id="PF00172">
    <property type="entry name" value="Zn_clus"/>
    <property type="match status" value="1"/>
</dbReference>
<dbReference type="SMART" id="SM00066">
    <property type="entry name" value="GAL4"/>
    <property type="match status" value="1"/>
</dbReference>
<comment type="caution">
    <text evidence="6">The sequence shown here is derived from an EMBL/GenBank/DDBJ whole genome shotgun (WGS) entry which is preliminary data.</text>
</comment>
<dbReference type="PANTHER" id="PTHR47784">
    <property type="entry name" value="STEROL UPTAKE CONTROL PROTEIN 2"/>
    <property type="match status" value="1"/>
</dbReference>
<name>A0A1F7ZZ26_9EURO</name>
<accession>A0A1F7ZZ26</accession>
<dbReference type="InterPro" id="IPR053157">
    <property type="entry name" value="Sterol_Uptake_Regulator"/>
</dbReference>
<dbReference type="GO" id="GO:0001228">
    <property type="term" value="F:DNA-binding transcription activator activity, RNA polymerase II-specific"/>
    <property type="evidence" value="ECO:0007669"/>
    <property type="project" value="TreeGrafter"/>
</dbReference>
<keyword evidence="1" id="KW-0805">Transcription regulation</keyword>
<dbReference type="InterPro" id="IPR021858">
    <property type="entry name" value="Fun_TF"/>
</dbReference>
<evidence type="ECO:0000256" key="3">
    <source>
        <dbReference type="ARBA" id="ARBA00023163"/>
    </source>
</evidence>
<keyword evidence="4" id="KW-0539">Nucleus</keyword>
<dbReference type="STRING" id="109264.A0A1F7ZZ26"/>
<dbReference type="AlphaFoldDB" id="A0A1F7ZZ26"/>
<dbReference type="Pfam" id="PF11951">
    <property type="entry name" value="Fungal_trans_2"/>
    <property type="match status" value="1"/>
</dbReference>
<dbReference type="Gene3D" id="4.10.240.10">
    <property type="entry name" value="Zn(2)-C6 fungal-type DNA-binding domain"/>
    <property type="match status" value="1"/>
</dbReference>
<organism evidence="6 7">
    <name type="scientific">Aspergillus bombycis</name>
    <dbReference type="NCBI Taxonomy" id="109264"/>
    <lineage>
        <taxon>Eukaryota</taxon>
        <taxon>Fungi</taxon>
        <taxon>Dikarya</taxon>
        <taxon>Ascomycota</taxon>
        <taxon>Pezizomycotina</taxon>
        <taxon>Eurotiomycetes</taxon>
        <taxon>Eurotiomycetidae</taxon>
        <taxon>Eurotiales</taxon>
        <taxon>Aspergillaceae</taxon>
        <taxon>Aspergillus</taxon>
    </lineage>
</organism>
<keyword evidence="2" id="KW-0238">DNA-binding</keyword>
<dbReference type="Proteomes" id="UP000179179">
    <property type="component" value="Unassembled WGS sequence"/>
</dbReference>
<dbReference type="PROSITE" id="PS50048">
    <property type="entry name" value="ZN2_CY6_FUNGAL_2"/>
    <property type="match status" value="1"/>
</dbReference>
<dbReference type="RefSeq" id="XP_022388418.1">
    <property type="nucleotide sequence ID" value="XM_022534500.1"/>
</dbReference>
<gene>
    <name evidence="6" type="ORF">ABOM_007371</name>
</gene>
<dbReference type="GeneID" id="34450761"/>
<keyword evidence="3" id="KW-0804">Transcription</keyword>
<dbReference type="GO" id="GO:0003677">
    <property type="term" value="F:DNA binding"/>
    <property type="evidence" value="ECO:0007669"/>
    <property type="project" value="UniProtKB-KW"/>
</dbReference>
<evidence type="ECO:0000259" key="5">
    <source>
        <dbReference type="PROSITE" id="PS50048"/>
    </source>
</evidence>
<keyword evidence="7" id="KW-1185">Reference proteome</keyword>
<evidence type="ECO:0000256" key="4">
    <source>
        <dbReference type="ARBA" id="ARBA00023242"/>
    </source>
</evidence>
<dbReference type="SUPFAM" id="SSF57701">
    <property type="entry name" value="Zn2/Cys6 DNA-binding domain"/>
    <property type="match status" value="1"/>
</dbReference>
<reference evidence="6 7" key="1">
    <citation type="journal article" date="2016" name="Genome Biol. Evol.">
        <title>Draft genome sequence of an aflatoxigenic Aspergillus species, A. bombycis.</title>
        <authorList>
            <person name="Moore G.G."/>
            <person name="Mack B.M."/>
            <person name="Beltz S.B."/>
            <person name="Gilbert M.K."/>
        </authorList>
    </citation>
    <scope>NUCLEOTIDE SEQUENCE [LARGE SCALE GENOMIC DNA]</scope>
    <source>
        <strain evidence="7">NRRL 26010</strain>
    </source>
</reference>
<dbReference type="EMBL" id="LYCR01000051">
    <property type="protein sequence ID" value="OGM44701.1"/>
    <property type="molecule type" value="Genomic_DNA"/>
</dbReference>
<dbReference type="GO" id="GO:0008270">
    <property type="term" value="F:zinc ion binding"/>
    <property type="evidence" value="ECO:0007669"/>
    <property type="project" value="InterPro"/>
</dbReference>
<proteinExistence type="predicted"/>
<evidence type="ECO:0000256" key="1">
    <source>
        <dbReference type="ARBA" id="ARBA00023015"/>
    </source>
</evidence>
<evidence type="ECO:0000313" key="6">
    <source>
        <dbReference type="EMBL" id="OGM44701.1"/>
    </source>
</evidence>
<evidence type="ECO:0000313" key="7">
    <source>
        <dbReference type="Proteomes" id="UP000179179"/>
    </source>
</evidence>
<dbReference type="OrthoDB" id="416217at2759"/>
<dbReference type="CDD" id="cd00067">
    <property type="entry name" value="GAL4"/>
    <property type="match status" value="1"/>
</dbReference>